<accession>B9Z408</accession>
<comment type="caution">
    <text evidence="1">The sequence shown here is derived from an EMBL/GenBank/DDBJ whole genome shotgun (WGS) entry which is preliminary data.</text>
</comment>
<gene>
    <name evidence="1" type="ORF">FuraDRAFT_2093</name>
</gene>
<dbReference type="PANTHER" id="PTHR34309:SF1">
    <property type="entry name" value="PROTEIN GLCG"/>
    <property type="match status" value="1"/>
</dbReference>
<dbReference type="EMBL" id="ACIS01000005">
    <property type="protein sequence ID" value="EEG08585.1"/>
    <property type="molecule type" value="Genomic_DNA"/>
</dbReference>
<protein>
    <recommendedName>
        <fullName evidence="3">Heme-binding protein</fullName>
    </recommendedName>
</protein>
<organism evidence="1 2">
    <name type="scientific">Pseudogulbenkiania ferrooxidans 2002</name>
    <dbReference type="NCBI Taxonomy" id="279714"/>
    <lineage>
        <taxon>Bacteria</taxon>
        <taxon>Pseudomonadati</taxon>
        <taxon>Pseudomonadota</taxon>
        <taxon>Betaproteobacteria</taxon>
        <taxon>Neisseriales</taxon>
        <taxon>Chromobacteriaceae</taxon>
        <taxon>Pseudogulbenkiania</taxon>
    </lineage>
</organism>
<dbReference type="Proteomes" id="UP000003165">
    <property type="component" value="Unassembled WGS sequence"/>
</dbReference>
<dbReference type="Gene3D" id="3.30.450.150">
    <property type="entry name" value="Haem-degrading domain"/>
    <property type="match status" value="1"/>
</dbReference>
<dbReference type="eggNOG" id="COG3193">
    <property type="taxonomic scope" value="Bacteria"/>
</dbReference>
<reference evidence="1 2" key="1">
    <citation type="submission" date="2009-02" db="EMBL/GenBank/DDBJ databases">
        <title>Sequencing of the draft genome and assembly of Lutiella nitroferrum 2002.</title>
        <authorList>
            <consortium name="US DOE Joint Genome Institute (JGI-PGF)"/>
            <person name="Lucas S."/>
            <person name="Copeland A."/>
            <person name="Lapidus A."/>
            <person name="Glavina del Rio T."/>
            <person name="Tice H."/>
            <person name="Bruce D."/>
            <person name="Goodwin L."/>
            <person name="Pitluck S."/>
            <person name="Larimer F."/>
            <person name="Land M.L."/>
            <person name="Hauser L."/>
            <person name="Coates J.D."/>
        </authorList>
    </citation>
    <scope>NUCLEOTIDE SEQUENCE [LARGE SCALE GENOMIC DNA]</scope>
    <source>
        <strain evidence="1 2">2002</strain>
    </source>
</reference>
<sequence length="147" mass="15214">MDQLAHSYRSITTAAAQRAVEAAVAHARSLGLAINAAVVDRCGILMAFLRCEGAPLHSVDIAIDKAYTAVSFGLATQHWDARLAERPATVRHGLMNRPHFAGFGGGLPILYQGQRIGAIGISGAAEAEDIACAEAGLAAVTAPGEQP</sequence>
<dbReference type="SUPFAM" id="SSF143744">
    <property type="entry name" value="GlcG-like"/>
    <property type="match status" value="1"/>
</dbReference>
<evidence type="ECO:0000313" key="2">
    <source>
        <dbReference type="Proteomes" id="UP000003165"/>
    </source>
</evidence>
<proteinExistence type="predicted"/>
<evidence type="ECO:0000313" key="1">
    <source>
        <dbReference type="EMBL" id="EEG08585.1"/>
    </source>
</evidence>
<dbReference type="PANTHER" id="PTHR34309">
    <property type="entry name" value="SLR1406 PROTEIN"/>
    <property type="match status" value="1"/>
</dbReference>
<dbReference type="RefSeq" id="WP_008954113.1">
    <property type="nucleotide sequence ID" value="NZ_ACIS01000005.1"/>
</dbReference>
<keyword evidence="2" id="KW-1185">Reference proteome</keyword>
<name>B9Z408_9NEIS</name>
<dbReference type="InterPro" id="IPR005624">
    <property type="entry name" value="PduO/GlcC-like"/>
</dbReference>
<evidence type="ECO:0008006" key="3">
    <source>
        <dbReference type="Google" id="ProtNLM"/>
    </source>
</evidence>
<dbReference type="InterPro" id="IPR052517">
    <property type="entry name" value="GlcG_carb_metab_protein"/>
</dbReference>
<dbReference type="Pfam" id="PF03928">
    <property type="entry name" value="HbpS-like"/>
    <property type="match status" value="1"/>
</dbReference>
<dbReference type="AlphaFoldDB" id="B9Z408"/>
<dbReference type="InterPro" id="IPR038084">
    <property type="entry name" value="PduO/GlcC-like_sf"/>
</dbReference>